<protein>
    <submittedName>
        <fullName evidence="7">Metallophosphoesterase</fullName>
    </submittedName>
</protein>
<dbReference type="InterPro" id="IPR029052">
    <property type="entry name" value="Metallo-depent_PP-like"/>
</dbReference>
<dbReference type="Gene3D" id="3.60.21.10">
    <property type="match status" value="1"/>
</dbReference>
<organism evidence="7 8">
    <name type="scientific">Anaerovorax odorimutans</name>
    <dbReference type="NCBI Taxonomy" id="109327"/>
    <lineage>
        <taxon>Bacteria</taxon>
        <taxon>Bacillati</taxon>
        <taxon>Bacillota</taxon>
        <taxon>Clostridia</taxon>
        <taxon>Peptostreptococcales</taxon>
        <taxon>Anaerovoracaceae</taxon>
        <taxon>Anaerovorax</taxon>
    </lineage>
</organism>
<evidence type="ECO:0000313" key="8">
    <source>
        <dbReference type="Proteomes" id="UP001524502"/>
    </source>
</evidence>
<evidence type="ECO:0000256" key="1">
    <source>
        <dbReference type="ARBA" id="ARBA00022723"/>
    </source>
</evidence>
<dbReference type="PROSITE" id="PS51257">
    <property type="entry name" value="PROKAR_LIPOPROTEIN"/>
    <property type="match status" value="1"/>
</dbReference>
<feature type="domain" description="Cyclic nucleotide phosphodiesterase C-terminal" evidence="6">
    <location>
        <begin position="336"/>
        <end position="410"/>
    </location>
</feature>
<keyword evidence="2" id="KW-0378">Hydrolase</keyword>
<evidence type="ECO:0000256" key="2">
    <source>
        <dbReference type="ARBA" id="ARBA00022801"/>
    </source>
</evidence>
<evidence type="ECO:0000313" key="7">
    <source>
        <dbReference type="EMBL" id="MCQ4637869.1"/>
    </source>
</evidence>
<dbReference type="Pfam" id="PF00149">
    <property type="entry name" value="Metallophos"/>
    <property type="match status" value="1"/>
</dbReference>
<comment type="similarity">
    <text evidence="4">Belongs to the cyclic nucleotide phosphodiesterase class-III family.</text>
</comment>
<sequence>MKKEILFIIIACIIAIGACMAGEKFNQHKEEEQANLWKNKIHAAGEPLTIWIAADLHYLSPDLEKGSAYFAEMMKESDGKLTEYSSQITDAFLEKAVHQKPDALILAGDLTFNGELKSLQELAGKLKRVQDAGIPVLVIPGNHDIAYPYAAEYKGDEVTEAENISQKQFKDICGEFGFKYGQASDSASFSYIYSLAEDVSVLLLDANTENHAGVIREETLNWAQEALESKETSHALTFSVTHQNVLPQNPLLSEGFVLKNDREVQSLLKTGGIKNNFSGHSHILHEAKAEGLRDLAVSSLTVSPLQYVVVNIDEKRNMTYSAKKVDIMQEKAAMRFKECTERQIFRELDPLSIEKERKRKMAEFAADVNKAYFAGTVDNTDAYRYEEGWKLWQKYGRGTYWYTYLNSILTGSSFDKISRSC</sequence>
<dbReference type="InterPro" id="IPR040869">
    <property type="entry name" value="CNP_C"/>
</dbReference>
<dbReference type="PANTHER" id="PTHR42988:SF2">
    <property type="entry name" value="CYCLIC NUCLEOTIDE PHOSPHODIESTERASE CBUA0032-RELATED"/>
    <property type="match status" value="1"/>
</dbReference>
<evidence type="ECO:0000259" key="5">
    <source>
        <dbReference type="Pfam" id="PF00149"/>
    </source>
</evidence>
<accession>A0ABT1RRU1</accession>
<keyword evidence="3" id="KW-0408">Iron</keyword>
<reference evidence="7 8" key="1">
    <citation type="submission" date="2022-06" db="EMBL/GenBank/DDBJ databases">
        <title>Isolation of gut microbiota from human fecal samples.</title>
        <authorList>
            <person name="Pamer E.G."/>
            <person name="Barat B."/>
            <person name="Waligurski E."/>
            <person name="Medina S."/>
            <person name="Paddock L."/>
            <person name="Mostad J."/>
        </authorList>
    </citation>
    <scope>NUCLEOTIDE SEQUENCE [LARGE SCALE GENOMIC DNA]</scope>
    <source>
        <strain evidence="7 8">SL.3.17</strain>
    </source>
</reference>
<dbReference type="PANTHER" id="PTHR42988">
    <property type="entry name" value="PHOSPHOHYDROLASE"/>
    <property type="match status" value="1"/>
</dbReference>
<keyword evidence="8" id="KW-1185">Reference proteome</keyword>
<dbReference type="InterPro" id="IPR004843">
    <property type="entry name" value="Calcineurin-like_PHP"/>
</dbReference>
<evidence type="ECO:0000259" key="6">
    <source>
        <dbReference type="Pfam" id="PF17839"/>
    </source>
</evidence>
<evidence type="ECO:0000256" key="3">
    <source>
        <dbReference type="ARBA" id="ARBA00023004"/>
    </source>
</evidence>
<evidence type="ECO:0000256" key="4">
    <source>
        <dbReference type="ARBA" id="ARBA00025742"/>
    </source>
</evidence>
<comment type="caution">
    <text evidence="7">The sequence shown here is derived from an EMBL/GenBank/DDBJ whole genome shotgun (WGS) entry which is preliminary data.</text>
</comment>
<feature type="domain" description="Calcineurin-like phosphoesterase" evidence="5">
    <location>
        <begin position="49"/>
        <end position="283"/>
    </location>
</feature>
<name>A0ABT1RRU1_9FIRM</name>
<dbReference type="Proteomes" id="UP001524502">
    <property type="component" value="Unassembled WGS sequence"/>
</dbReference>
<gene>
    <name evidence="7" type="ORF">NE619_14130</name>
</gene>
<keyword evidence="1" id="KW-0479">Metal-binding</keyword>
<proteinExistence type="inferred from homology"/>
<dbReference type="RefSeq" id="WP_256133049.1">
    <property type="nucleotide sequence ID" value="NZ_JANFXK010000017.1"/>
</dbReference>
<dbReference type="SUPFAM" id="SSF56300">
    <property type="entry name" value="Metallo-dependent phosphatases"/>
    <property type="match status" value="1"/>
</dbReference>
<dbReference type="EMBL" id="JANFXK010000017">
    <property type="protein sequence ID" value="MCQ4637869.1"/>
    <property type="molecule type" value="Genomic_DNA"/>
</dbReference>
<dbReference type="Pfam" id="PF17839">
    <property type="entry name" value="CNP_C_terminal"/>
    <property type="match status" value="1"/>
</dbReference>
<dbReference type="InterPro" id="IPR050884">
    <property type="entry name" value="CNP_phosphodiesterase-III"/>
</dbReference>